<gene>
    <name evidence="7" type="ORF">OVA965_LOCUS2151</name>
    <name evidence="8" type="ORF">TMI583_LOCUS2151</name>
</gene>
<dbReference type="InterPro" id="IPR020929">
    <property type="entry name" value="Ribosomal_uL5_CS"/>
</dbReference>
<feature type="region of interest" description="Disordered" evidence="4">
    <location>
        <begin position="129"/>
        <end position="159"/>
    </location>
</feature>
<dbReference type="GO" id="GO:0006412">
    <property type="term" value="P:translation"/>
    <property type="evidence" value="ECO:0007669"/>
    <property type="project" value="InterPro"/>
</dbReference>
<proteinExistence type="inferred from homology"/>
<dbReference type="Pfam" id="PF00673">
    <property type="entry name" value="Ribosomal_L5_C"/>
    <property type="match status" value="1"/>
</dbReference>
<name>A0A8S2GKU6_9BILA</name>
<dbReference type="Gene3D" id="3.30.1440.10">
    <property type="match status" value="2"/>
</dbReference>
<organism evidence="8 9">
    <name type="scientific">Didymodactylos carnosus</name>
    <dbReference type="NCBI Taxonomy" id="1234261"/>
    <lineage>
        <taxon>Eukaryota</taxon>
        <taxon>Metazoa</taxon>
        <taxon>Spiralia</taxon>
        <taxon>Gnathifera</taxon>
        <taxon>Rotifera</taxon>
        <taxon>Eurotatoria</taxon>
        <taxon>Bdelloidea</taxon>
        <taxon>Philodinida</taxon>
        <taxon>Philodinidae</taxon>
        <taxon>Didymodactylos</taxon>
    </lineage>
</organism>
<evidence type="ECO:0000313" key="8">
    <source>
        <dbReference type="EMBL" id="CAF3532461.1"/>
    </source>
</evidence>
<feature type="compositionally biased region" description="Low complexity" evidence="4">
    <location>
        <begin position="144"/>
        <end position="153"/>
    </location>
</feature>
<dbReference type="EMBL" id="CAJOBA010000442">
    <property type="protein sequence ID" value="CAF3532461.1"/>
    <property type="molecule type" value="Genomic_DNA"/>
</dbReference>
<evidence type="ECO:0000259" key="5">
    <source>
        <dbReference type="Pfam" id="PF00281"/>
    </source>
</evidence>
<evidence type="ECO:0000259" key="6">
    <source>
        <dbReference type="Pfam" id="PF00673"/>
    </source>
</evidence>
<dbReference type="Pfam" id="PF00281">
    <property type="entry name" value="Ribosomal_L5"/>
    <property type="match status" value="1"/>
</dbReference>
<dbReference type="InterPro" id="IPR022803">
    <property type="entry name" value="Ribosomal_uL5_dom_sf"/>
</dbReference>
<dbReference type="InterPro" id="IPR031310">
    <property type="entry name" value="Ribosomal_uL5_N"/>
</dbReference>
<dbReference type="PROSITE" id="PS00358">
    <property type="entry name" value="RIBOSOMAL_L5"/>
    <property type="match status" value="1"/>
</dbReference>
<evidence type="ECO:0000313" key="9">
    <source>
        <dbReference type="Proteomes" id="UP000682733"/>
    </source>
</evidence>
<evidence type="ECO:0000256" key="1">
    <source>
        <dbReference type="ARBA" id="ARBA00008553"/>
    </source>
</evidence>
<evidence type="ECO:0000256" key="2">
    <source>
        <dbReference type="ARBA" id="ARBA00022980"/>
    </source>
</evidence>
<dbReference type="AlphaFoldDB" id="A0A8S2GKU6"/>
<dbReference type="Proteomes" id="UP000677228">
    <property type="component" value="Unassembled WGS sequence"/>
</dbReference>
<protein>
    <recommendedName>
        <fullName evidence="10">50S ribosomal protein L5</fullName>
    </recommendedName>
</protein>
<feature type="compositionally biased region" description="Basic and acidic residues" evidence="4">
    <location>
        <begin position="131"/>
        <end position="140"/>
    </location>
</feature>
<evidence type="ECO:0000256" key="3">
    <source>
        <dbReference type="ARBA" id="ARBA00023274"/>
    </source>
</evidence>
<dbReference type="GO" id="GO:0003735">
    <property type="term" value="F:structural constituent of ribosome"/>
    <property type="evidence" value="ECO:0007669"/>
    <property type="project" value="InterPro"/>
</dbReference>
<feature type="domain" description="Large ribosomal subunit protein uL5 C-terminal" evidence="6">
    <location>
        <begin position="49"/>
        <end position="125"/>
    </location>
</feature>
<keyword evidence="2" id="KW-0689">Ribosomal protein</keyword>
<evidence type="ECO:0008006" key="10">
    <source>
        <dbReference type="Google" id="ProtNLM"/>
    </source>
</evidence>
<dbReference type="SUPFAM" id="SSF55282">
    <property type="entry name" value="RL5-like"/>
    <property type="match status" value="1"/>
</dbReference>
<evidence type="ECO:0000256" key="4">
    <source>
        <dbReference type="SAM" id="MobiDB-lite"/>
    </source>
</evidence>
<evidence type="ECO:0000313" key="7">
    <source>
        <dbReference type="EMBL" id="CAF0753514.1"/>
    </source>
</evidence>
<dbReference type="EMBL" id="CAJNOK010000442">
    <property type="protein sequence ID" value="CAF0753514.1"/>
    <property type="molecule type" value="Genomic_DNA"/>
</dbReference>
<sequence length="159" mass="17587">MVINMGVGDAAQDVKKLERGIEEITLITGQKPVVTKSKISIAAFKLRDDKLLTVALPRVRDFRGTPVRSFDGFGNYTLGIKEQIIFTEIDYDKVQKIRGFDVTFVTSAKTDDEAYDLLALLGMPFVRTGHRKGDPGREEANQPASTEETTSTAQEGKPH</sequence>
<dbReference type="Proteomes" id="UP000682733">
    <property type="component" value="Unassembled WGS sequence"/>
</dbReference>
<dbReference type="GO" id="GO:1990904">
    <property type="term" value="C:ribonucleoprotein complex"/>
    <property type="evidence" value="ECO:0007669"/>
    <property type="project" value="UniProtKB-KW"/>
</dbReference>
<accession>A0A8S2GKU6</accession>
<comment type="caution">
    <text evidence="8">The sequence shown here is derived from an EMBL/GenBank/DDBJ whole genome shotgun (WGS) entry which is preliminary data.</text>
</comment>
<keyword evidence="3" id="KW-0687">Ribonucleoprotein</keyword>
<dbReference type="GO" id="GO:0005840">
    <property type="term" value="C:ribosome"/>
    <property type="evidence" value="ECO:0007669"/>
    <property type="project" value="UniProtKB-KW"/>
</dbReference>
<dbReference type="InterPro" id="IPR002132">
    <property type="entry name" value="Ribosomal_uL5"/>
</dbReference>
<dbReference type="InterPro" id="IPR031309">
    <property type="entry name" value="Ribosomal_uL5_C"/>
</dbReference>
<comment type="similarity">
    <text evidence="1">Belongs to the universal ribosomal protein uL5 family.</text>
</comment>
<reference evidence="8" key="1">
    <citation type="submission" date="2021-02" db="EMBL/GenBank/DDBJ databases">
        <authorList>
            <person name="Nowell W R."/>
        </authorList>
    </citation>
    <scope>NUCLEOTIDE SEQUENCE</scope>
</reference>
<dbReference type="PANTHER" id="PTHR11994">
    <property type="entry name" value="60S RIBOSOMAL PROTEIN L11-RELATED"/>
    <property type="match status" value="1"/>
</dbReference>
<feature type="domain" description="Large ribosomal subunit protein uL5 N-terminal" evidence="5">
    <location>
        <begin position="2"/>
        <end position="47"/>
    </location>
</feature>